<feature type="domain" description="Protein kinase" evidence="2">
    <location>
        <begin position="259"/>
        <end position="648"/>
    </location>
</feature>
<organism evidence="3 4">
    <name type="scientific">Cladobotryum mycophilum</name>
    <dbReference type="NCBI Taxonomy" id="491253"/>
    <lineage>
        <taxon>Eukaryota</taxon>
        <taxon>Fungi</taxon>
        <taxon>Dikarya</taxon>
        <taxon>Ascomycota</taxon>
        <taxon>Pezizomycotina</taxon>
        <taxon>Sordariomycetes</taxon>
        <taxon>Hypocreomycetidae</taxon>
        <taxon>Hypocreales</taxon>
        <taxon>Hypocreaceae</taxon>
        <taxon>Cladobotryum</taxon>
    </lineage>
</organism>
<evidence type="ECO:0000259" key="2">
    <source>
        <dbReference type="PROSITE" id="PS50011"/>
    </source>
</evidence>
<dbReference type="Gene3D" id="1.10.510.10">
    <property type="entry name" value="Transferase(Phosphotransferase) domain 1"/>
    <property type="match status" value="1"/>
</dbReference>
<dbReference type="Pfam" id="PF14479">
    <property type="entry name" value="HeLo"/>
    <property type="match status" value="1"/>
</dbReference>
<dbReference type="EMBL" id="JAVFKD010000012">
    <property type="protein sequence ID" value="KAK5993912.1"/>
    <property type="molecule type" value="Genomic_DNA"/>
</dbReference>
<reference evidence="3 4" key="1">
    <citation type="submission" date="2024-01" db="EMBL/GenBank/DDBJ databases">
        <title>Complete genome of Cladobotryum mycophilum ATHUM6906.</title>
        <authorList>
            <person name="Christinaki A.C."/>
            <person name="Myridakis A.I."/>
            <person name="Kouvelis V.N."/>
        </authorList>
    </citation>
    <scope>NUCLEOTIDE SEQUENCE [LARGE SCALE GENOMIC DNA]</scope>
    <source>
        <strain evidence="3 4">ATHUM6906</strain>
    </source>
</reference>
<protein>
    <recommendedName>
        <fullName evidence="2">Protein kinase domain-containing protein</fullName>
    </recommendedName>
</protein>
<dbReference type="Proteomes" id="UP001338125">
    <property type="component" value="Unassembled WGS sequence"/>
</dbReference>
<dbReference type="PANTHER" id="PTHR37542">
    <property type="entry name" value="HELO DOMAIN-CONTAINING PROTEIN-RELATED"/>
    <property type="match status" value="1"/>
</dbReference>
<keyword evidence="4" id="KW-1185">Reference proteome</keyword>
<dbReference type="PROSITE" id="PS50011">
    <property type="entry name" value="PROTEIN_KINASE_DOM"/>
    <property type="match status" value="1"/>
</dbReference>
<evidence type="ECO:0000256" key="1">
    <source>
        <dbReference type="SAM" id="MobiDB-lite"/>
    </source>
</evidence>
<comment type="caution">
    <text evidence="3">The sequence shown here is derived from an EMBL/GenBank/DDBJ whole genome shotgun (WGS) entry which is preliminary data.</text>
</comment>
<evidence type="ECO:0000313" key="3">
    <source>
        <dbReference type="EMBL" id="KAK5993912.1"/>
    </source>
</evidence>
<evidence type="ECO:0000313" key="4">
    <source>
        <dbReference type="Proteomes" id="UP001338125"/>
    </source>
</evidence>
<dbReference type="SUPFAM" id="SSF56112">
    <property type="entry name" value="Protein kinase-like (PK-like)"/>
    <property type="match status" value="1"/>
</dbReference>
<proteinExistence type="predicted"/>
<name>A0ABR0SP13_9HYPO</name>
<dbReference type="InterPro" id="IPR000719">
    <property type="entry name" value="Prot_kinase_dom"/>
</dbReference>
<dbReference type="InterPro" id="IPR038305">
    <property type="entry name" value="HeLo_sf"/>
</dbReference>
<gene>
    <name evidence="3" type="ORF">PT974_07350</name>
</gene>
<accession>A0ABR0SP13</accession>
<dbReference type="InterPro" id="IPR029498">
    <property type="entry name" value="HeLo_dom"/>
</dbReference>
<dbReference type="PANTHER" id="PTHR37542:SF3">
    <property type="entry name" value="PRION-INHIBITION AND PROPAGATION HELO DOMAIN-CONTAINING PROTEIN"/>
    <property type="match status" value="1"/>
</dbReference>
<feature type="region of interest" description="Disordered" evidence="1">
    <location>
        <begin position="120"/>
        <end position="144"/>
    </location>
</feature>
<dbReference type="Gene3D" id="1.20.120.1020">
    <property type="entry name" value="Prion-inhibition and propagation, HeLo domain"/>
    <property type="match status" value="1"/>
</dbReference>
<dbReference type="InterPro" id="IPR011009">
    <property type="entry name" value="Kinase-like_dom_sf"/>
</dbReference>
<sequence>MDSGGLVLSAPSLLIELVKQSIAAYKLFLDGKNLEKSMAHFSVRLSIEHQRLTQWGEGSGLFAPEGHSQLFTDPRLIRNQGLLGLVQQILRSIKEILEDVGQLTKKYGLLVLDPAETSEARPATSEVPVAEEDENLDQATKKSTKKRPAMEMSVIAKKVKVGISRLRWAVEDKEAFETLLGQLKHYNDSLYDLLPLDVRNTFSRDVLANLIYSATNEALKDYRGMSRVNTLSSTASTVSNEPLTYSALSSAATIEIALRDRSQLYENGSTGPNFEVPSEQLYGDDLTEDSIHGGRIASWVQLQAKRRRIKRVFIEEKALASAEPGFDPIEKQNISTQHKFAHGLDSVKRLVELLHQVGSTSAFRTLRCVGVSKKGRYILRLLYELPDWVNADVPPWKLHTLMAERKVHGIYPSMTVRLKLAKNLAAGLFQLHSSSWMHKEISSHNVVFFQRCIDPPKTEPCDLLNPFICGFKHARHAMRDISQPLTTPMDHFEHFKSRIHIHPSYLFHKGFIQGKLKNGGSLDAQYYYFKHDYYSLGLLLLEIGMWQPLEELDVLAPPDLDNLLRNKTRLFTKFWQAEVTTAVGSNLQQSAKEGWDTFNPDGLLRGLESFTQALKDAAEGENIQDVFSILKEPLEDKAGLQRLMYDWFAIYPFELFRQSAIMTAEKHLAFYMGDEYQKLVLRCLRSDFGLPRTALESDWLKGFNWLVVKELEERCL</sequence>